<dbReference type="Proteomes" id="UP000192247">
    <property type="component" value="Unassembled WGS sequence"/>
</dbReference>
<feature type="compositionally biased region" description="Basic and acidic residues" evidence="1">
    <location>
        <begin position="51"/>
        <end position="62"/>
    </location>
</feature>
<sequence>MSNERAFEVDEVLHRARNRNPVPSGSTPATLALFATAAFEIQQHRLRQKHNEPNYSHHHEPDQPEYYPYHLPNDEKHGLTHHGHLHQTVVGRRPSDHSPQYALEHHFRDTDQPTTSSHSRKQHQKHDQRVRELHSTAPYIQQQTHYQPRQDLHLQQQHQRGHDQVRYVFVDEQAAVRSSKRANPIPTEHASAGRQSQYPAHLEQQQQQQRLQYAPHEVRVQYTSQIPREHSTGKDEEEPSDDVLLAHIPLQKAKIAVEMDDVNDRQHPDHGQKLLHQQDSTHNTGPIYRVINSADNKEISVGSAGRSLEYDFKQHPKTTHAKRQDALHNLQSATYQSVTPTRGRTLRQARQFTVRASAVTPRTHHRLYPQAQAYIMPERYPLHQAFFRTPANLQTSFRKATLHRALTGPSKPLSYTPIVIRHDGRLHSHAAQAVTLIAQDITTDRKQLLHNRQPSFMNSVIPERKGYLTKFPFSEQDVTQVPSLTQDIHTYIKKKAA</sequence>
<evidence type="ECO:0000313" key="3">
    <source>
        <dbReference type="Proteomes" id="UP000192247"/>
    </source>
</evidence>
<evidence type="ECO:0000256" key="1">
    <source>
        <dbReference type="SAM" id="MobiDB-lite"/>
    </source>
</evidence>
<dbReference type="InParanoid" id="A0A1V9XW09"/>
<gene>
    <name evidence="2" type="ORF">BIW11_06958</name>
</gene>
<feature type="region of interest" description="Disordered" evidence="1">
    <location>
        <begin position="176"/>
        <end position="211"/>
    </location>
</feature>
<dbReference type="AlphaFoldDB" id="A0A1V9XW09"/>
<dbReference type="EMBL" id="MNPL01003321">
    <property type="protein sequence ID" value="OQR77622.1"/>
    <property type="molecule type" value="Genomic_DNA"/>
</dbReference>
<organism evidence="2 3">
    <name type="scientific">Tropilaelaps mercedesae</name>
    <dbReference type="NCBI Taxonomy" id="418985"/>
    <lineage>
        <taxon>Eukaryota</taxon>
        <taxon>Metazoa</taxon>
        <taxon>Ecdysozoa</taxon>
        <taxon>Arthropoda</taxon>
        <taxon>Chelicerata</taxon>
        <taxon>Arachnida</taxon>
        <taxon>Acari</taxon>
        <taxon>Parasitiformes</taxon>
        <taxon>Mesostigmata</taxon>
        <taxon>Gamasina</taxon>
        <taxon>Dermanyssoidea</taxon>
        <taxon>Laelapidae</taxon>
        <taxon>Tropilaelaps</taxon>
    </lineage>
</organism>
<name>A0A1V9XW09_9ACAR</name>
<evidence type="ECO:0000313" key="2">
    <source>
        <dbReference type="EMBL" id="OQR77622.1"/>
    </source>
</evidence>
<comment type="caution">
    <text evidence="2">The sequence shown here is derived from an EMBL/GenBank/DDBJ whole genome shotgun (WGS) entry which is preliminary data.</text>
</comment>
<reference evidence="2 3" key="1">
    <citation type="journal article" date="2017" name="Gigascience">
        <title>Draft genome of the honey bee ectoparasitic mite, Tropilaelaps mercedesae, is shaped by the parasitic life history.</title>
        <authorList>
            <person name="Dong X."/>
            <person name="Armstrong S.D."/>
            <person name="Xia D."/>
            <person name="Makepeace B.L."/>
            <person name="Darby A.C."/>
            <person name="Kadowaki T."/>
        </authorList>
    </citation>
    <scope>NUCLEOTIDE SEQUENCE [LARGE SCALE GENOMIC DNA]</scope>
    <source>
        <strain evidence="2">Wuxi-XJTLU</strain>
    </source>
</reference>
<proteinExistence type="predicted"/>
<feature type="region of interest" description="Disordered" evidence="1">
    <location>
        <begin position="263"/>
        <end position="283"/>
    </location>
</feature>
<protein>
    <submittedName>
        <fullName evidence="2">Uncharacterized protein</fullName>
    </submittedName>
</protein>
<accession>A0A1V9XW09</accession>
<dbReference type="OrthoDB" id="10553549at2759"/>
<feature type="region of interest" description="Disordered" evidence="1">
    <location>
        <begin position="51"/>
        <end position="131"/>
    </location>
</feature>
<feature type="compositionally biased region" description="Basic and acidic residues" evidence="1">
    <location>
        <begin position="263"/>
        <end position="272"/>
    </location>
</feature>
<keyword evidence="3" id="KW-1185">Reference proteome</keyword>